<dbReference type="Pfam" id="PF00067">
    <property type="entry name" value="p450"/>
    <property type="match status" value="1"/>
</dbReference>
<keyword evidence="3 7" id="KW-0479">Metal-binding</keyword>
<feature type="binding site" description="axial binding residue" evidence="7">
    <location>
        <position position="447"/>
    </location>
    <ligand>
        <name>heme</name>
        <dbReference type="ChEBI" id="CHEBI:30413"/>
    </ligand>
    <ligandPart>
        <name>Fe</name>
        <dbReference type="ChEBI" id="CHEBI:18248"/>
    </ligandPart>
</feature>
<keyword evidence="7 8" id="KW-0349">Heme</keyword>
<dbReference type="GO" id="GO:0016705">
    <property type="term" value="F:oxidoreductase activity, acting on paired donors, with incorporation or reduction of molecular oxygen"/>
    <property type="evidence" value="ECO:0007669"/>
    <property type="project" value="InterPro"/>
</dbReference>
<feature type="transmembrane region" description="Helical" evidence="9">
    <location>
        <begin position="7"/>
        <end position="30"/>
    </location>
</feature>
<dbReference type="PROSITE" id="PS00086">
    <property type="entry name" value="CYTOCHROME_P450"/>
    <property type="match status" value="1"/>
</dbReference>
<evidence type="ECO:0000256" key="7">
    <source>
        <dbReference type="PIRSR" id="PIRSR602401-1"/>
    </source>
</evidence>
<evidence type="ECO:0000256" key="5">
    <source>
        <dbReference type="ARBA" id="ARBA00023004"/>
    </source>
</evidence>
<dbReference type="SUPFAM" id="SSF48264">
    <property type="entry name" value="Cytochrome P450"/>
    <property type="match status" value="1"/>
</dbReference>
<dbReference type="OMA" id="KCKEQDA"/>
<comment type="cofactor">
    <cofactor evidence="7">
        <name>heme</name>
        <dbReference type="ChEBI" id="CHEBI:30413"/>
    </cofactor>
</comment>
<keyword evidence="6 9" id="KW-0472">Membrane</keyword>
<dbReference type="InterPro" id="IPR001128">
    <property type="entry name" value="Cyt_P450"/>
</dbReference>
<evidence type="ECO:0000256" key="9">
    <source>
        <dbReference type="SAM" id="Phobius"/>
    </source>
</evidence>
<dbReference type="FunFam" id="1.10.630.10:FF:000004">
    <property type="entry name" value="cytochrome P450 2D15 isoform X1"/>
    <property type="match status" value="1"/>
</dbReference>
<accession>A0A914A6F4</accession>
<comment type="subcellular location">
    <subcellularLocation>
        <location evidence="1">Membrane</location>
    </subcellularLocation>
</comment>
<dbReference type="InterPro" id="IPR036396">
    <property type="entry name" value="Cyt_P450_sf"/>
</dbReference>
<evidence type="ECO:0008006" key="12">
    <source>
        <dbReference type="Google" id="ProtNLM"/>
    </source>
</evidence>
<evidence type="ECO:0000256" key="6">
    <source>
        <dbReference type="ARBA" id="ARBA00023136"/>
    </source>
</evidence>
<evidence type="ECO:0000313" key="10">
    <source>
        <dbReference type="EnsemblMetazoa" id="XP_038059383.1"/>
    </source>
</evidence>
<dbReference type="PRINTS" id="PR00385">
    <property type="entry name" value="P450"/>
</dbReference>
<dbReference type="InterPro" id="IPR002401">
    <property type="entry name" value="Cyt_P450_E_grp-I"/>
</dbReference>
<dbReference type="PRINTS" id="PR00463">
    <property type="entry name" value="EP450I"/>
</dbReference>
<dbReference type="OrthoDB" id="1844152at2759"/>
<comment type="similarity">
    <text evidence="2 8">Belongs to the cytochrome P450 family.</text>
</comment>
<dbReference type="EnsemblMetazoa" id="XM_038203455.1">
    <property type="protein sequence ID" value="XP_038059383.1"/>
    <property type="gene ID" value="LOC119730500"/>
</dbReference>
<protein>
    <recommendedName>
        <fullName evidence="12">Cytochrome P450</fullName>
    </recommendedName>
</protein>
<keyword evidence="8" id="KW-0503">Monooxygenase</keyword>
<dbReference type="AlphaFoldDB" id="A0A914A6F4"/>
<keyword evidence="4 8" id="KW-0560">Oxidoreductase</keyword>
<keyword evidence="11" id="KW-1185">Reference proteome</keyword>
<evidence type="ECO:0000256" key="3">
    <source>
        <dbReference type="ARBA" id="ARBA00022723"/>
    </source>
</evidence>
<dbReference type="GO" id="GO:0016020">
    <property type="term" value="C:membrane"/>
    <property type="evidence" value="ECO:0007669"/>
    <property type="project" value="UniProtKB-SubCell"/>
</dbReference>
<organism evidence="10 11">
    <name type="scientific">Patiria miniata</name>
    <name type="common">Bat star</name>
    <name type="synonym">Asterina miniata</name>
    <dbReference type="NCBI Taxonomy" id="46514"/>
    <lineage>
        <taxon>Eukaryota</taxon>
        <taxon>Metazoa</taxon>
        <taxon>Echinodermata</taxon>
        <taxon>Eleutherozoa</taxon>
        <taxon>Asterozoa</taxon>
        <taxon>Asteroidea</taxon>
        <taxon>Valvatacea</taxon>
        <taxon>Valvatida</taxon>
        <taxon>Asterinidae</taxon>
        <taxon>Patiria</taxon>
    </lineage>
</organism>
<sequence>MPVLQNMMWYLDVRTVLLCVVVVLVLRWFWGRPKNLPPGPWGFPLIGSVPAIVREIRRGVEPHDLFMRYAAKYGPVFRLKVFNKTVVVLNDYNSVKEAFQHPQLNDRPKVLLAELFKSEGVAMASGEKWVELRRFCLTVLRSFGVGKTSFEEKIGTEAEELMKEMSAYNGKPFDPKPLLINAISNVICSVIFGKRYEYTDGDFKNLLSMLGENVKLFGSGGVMLFFPALRHLPFMSTDKLESNVKAIVTFLINVIDNHRAGFDPENLDDFIDVYLMEIRNNQANDKAGAKHGHLTEHTFTGTIANLFAAGSETTATTLQWALLYMAVYPDIQQRVQAEIDAVVGRNRLPRMADKPELNFTRAVIWEVQRMTTIAPLGVPHAAASDTQFHDFLIPKGAFLVPNLWAVAHDPKVWSDPDQFQPERFLNDKGEAVQADELIPFSVGRRSCIGEHLAKMELLIFFSFFLHQFTFKKPDNSPPLALKGRGGFTYSPREFNICAAKRD</sequence>
<evidence type="ECO:0000256" key="4">
    <source>
        <dbReference type="ARBA" id="ARBA00023002"/>
    </source>
</evidence>
<dbReference type="GO" id="GO:0020037">
    <property type="term" value="F:heme binding"/>
    <property type="evidence" value="ECO:0007669"/>
    <property type="project" value="InterPro"/>
</dbReference>
<name>A0A914A6F4_PATMI</name>
<dbReference type="RefSeq" id="XP_038059383.1">
    <property type="nucleotide sequence ID" value="XM_038203455.1"/>
</dbReference>
<reference evidence="10" key="1">
    <citation type="submission" date="2022-11" db="UniProtKB">
        <authorList>
            <consortium name="EnsemblMetazoa"/>
        </authorList>
    </citation>
    <scope>IDENTIFICATION</scope>
</reference>
<evidence type="ECO:0000313" key="11">
    <source>
        <dbReference type="Proteomes" id="UP000887568"/>
    </source>
</evidence>
<dbReference type="GeneID" id="119730500"/>
<dbReference type="InterPro" id="IPR050182">
    <property type="entry name" value="Cytochrome_P450_fam2"/>
</dbReference>
<dbReference type="Proteomes" id="UP000887568">
    <property type="component" value="Unplaced"/>
</dbReference>
<evidence type="ECO:0000256" key="2">
    <source>
        <dbReference type="ARBA" id="ARBA00010617"/>
    </source>
</evidence>
<evidence type="ECO:0000256" key="8">
    <source>
        <dbReference type="RuleBase" id="RU000461"/>
    </source>
</evidence>
<dbReference type="GO" id="GO:0005506">
    <property type="term" value="F:iron ion binding"/>
    <property type="evidence" value="ECO:0007669"/>
    <property type="project" value="InterPro"/>
</dbReference>
<evidence type="ECO:0000256" key="1">
    <source>
        <dbReference type="ARBA" id="ARBA00004370"/>
    </source>
</evidence>
<dbReference type="PANTHER" id="PTHR24300">
    <property type="entry name" value="CYTOCHROME P450 508A4-RELATED"/>
    <property type="match status" value="1"/>
</dbReference>
<dbReference type="InterPro" id="IPR017972">
    <property type="entry name" value="Cyt_P450_CS"/>
</dbReference>
<keyword evidence="9" id="KW-1133">Transmembrane helix</keyword>
<proteinExistence type="inferred from homology"/>
<keyword evidence="5 7" id="KW-0408">Iron</keyword>
<dbReference type="GO" id="GO:0004497">
    <property type="term" value="F:monooxygenase activity"/>
    <property type="evidence" value="ECO:0007669"/>
    <property type="project" value="UniProtKB-KW"/>
</dbReference>
<dbReference type="Gene3D" id="1.10.630.10">
    <property type="entry name" value="Cytochrome P450"/>
    <property type="match status" value="1"/>
</dbReference>
<keyword evidence="9" id="KW-0812">Transmembrane</keyword>